<evidence type="ECO:0000313" key="5">
    <source>
        <dbReference type="Proteomes" id="UP000308014"/>
    </source>
</evidence>
<dbReference type="InterPro" id="IPR055647">
    <property type="entry name" value="DUF7223"/>
</dbReference>
<comment type="caution">
    <text evidence="4">The sequence shown here is derived from an EMBL/GenBank/DDBJ whole genome shotgun (WGS) entry which is preliminary data.</text>
</comment>
<dbReference type="Pfam" id="PF22974">
    <property type="entry name" value="DUF7029"/>
    <property type="match status" value="1"/>
</dbReference>
<proteinExistence type="predicted"/>
<feature type="domain" description="DUF7223" evidence="3">
    <location>
        <begin position="490"/>
        <end position="674"/>
    </location>
</feature>
<dbReference type="Pfam" id="PF23865">
    <property type="entry name" value="DUF7223"/>
    <property type="match status" value="1"/>
</dbReference>
<evidence type="ECO:0000259" key="3">
    <source>
        <dbReference type="Pfam" id="PF23865"/>
    </source>
</evidence>
<accession>A0A4S8VPZ6</accession>
<feature type="domain" description="DUF7029" evidence="2">
    <location>
        <begin position="108"/>
        <end position="204"/>
    </location>
</feature>
<protein>
    <submittedName>
        <fullName evidence="4">Uncharacterized protein</fullName>
    </submittedName>
</protein>
<keyword evidence="1" id="KW-0732">Signal</keyword>
<evidence type="ECO:0000259" key="2">
    <source>
        <dbReference type="Pfam" id="PF22974"/>
    </source>
</evidence>
<feature type="signal peptide" evidence="1">
    <location>
        <begin position="1"/>
        <end position="20"/>
    </location>
</feature>
<dbReference type="Proteomes" id="UP000308014">
    <property type="component" value="Unassembled WGS sequence"/>
</dbReference>
<sequence length="1358" mass="145437">MTMRGTLSFLLVWLVTGTAADSFVYSFDQRDVEPLKPQRAPIMAQPMRKREEPADYHSHNHLFPAIHPDLNKRDISHLHSRQEHSLFYTKDGGIQLQDADMVATLDATFHWDAVILDHSAFVTNVTCQPNQMSIKLDSVQSLTAAKTNWTGDTIVFVSSDKSCHTTYPGQFGFFNTSFVSYDQNSLTALAKGSQIPVDQAIREFNVVWGQWEAAGSPKTEQQVAPGPIKTCHELWVVEIEYRKSQKFHGIRKPKFEILYYQQIGGATGSRTVDCLPIFGKYQCQSLIPPTGTGKCGVVPSPVPSGFSKYFSKVDCDNSFDKNVDDFFTYLKDVGNLNARLRDWAPNTGITSSDIPQAGTTRVLTRRGHLERRDLGGFFTGLIKVVKFIVEVVIAVVKAIVTAVRNLAESLLPTWNPSASFTIPVALAPPQSMLDDCPWGDGGLQLWEWSPEDGGESIDPFSFDTLAKMTGADQILTFKINGVEQLPEPGVTVWCVDCGIHGSIYTTGSATFTIIGPTRLSLRLRGDLNANVQIGVDGFYKFERPILEIPLTPDIGLPGFSIPGVITIGPYLTVDLVAKIEVEAVGQILAGVNLDWPEMGMFVDFLLPGSAKSYGFSPIVTPIFQASGEITATASLGIPIGINLGVSVLDGIWEEKLALVNTPAIQAVAEYSASYDNEQGVQLGGDECPGIYFYSNVVNSLELEVPFVGAFELGKWEGPKFIEGCINDNGVTTVRQQEQPAAGGETKAGCKLVDNAFVNADFNNGASYWTPLVGHENAENGVKAEGTNGELSIHRETFDTGGCFIKTCAFGTCLASGECDGGCDSACPQPQGPWKFTVSQTVDLCTYSQYNAEFSGRIQRSNDRTSCKVNKWFLQGADSNSQWLTRDFPFDKPILPITDNNKGNLVIGSANGGNSITPITIPAKDNIASYRVKVGVEIECTSDDFDVRLDDFKLVPERPKADHQCSASAFMKRDLQAKRQLMVHPDLVTFHHNNTLQARQIPAIPEGSAIPNIPAINSMPAVAMSQAAPVIAGGNALPTIAAASGIPTIAQSQAAPAISGGIPVIAASNAAPAVGETQAAPVVPVGNAVPTIGAANAAPSMGKSTAAPNLDAANAAPTLPPNLEAPSFDYVPGGNLAGGTYTLGAAVPTATAVFIGENKYVFPAFEDIMKSATVGVAGAAPTGGSGEPFTGWTTLSNLDTRQASSLAAAEDGNFYMVGNTGGASPGTKFYSEDSVAFKDESERMFHYYPNTMSTYGVSRLRAAQVLDTPLGAQLVTLVPVSTPDGVTAYVAADTDGHNYLLAWCTAPRWQGSKVFLVSDYEKGLQTLLSGDVQWIVTGNNVTECDPLVLTSKAGGLTPT</sequence>
<reference evidence="4 5" key="1">
    <citation type="submission" date="2018-10" db="EMBL/GenBank/DDBJ databases">
        <title>Fifty Aureobasidium pullulans genomes reveal a recombining polyextremotolerant generalist.</title>
        <authorList>
            <person name="Gostincar C."/>
            <person name="Turk M."/>
            <person name="Zajc J."/>
            <person name="Gunde-Cimerman N."/>
        </authorList>
    </citation>
    <scope>NUCLEOTIDE SEQUENCE [LARGE SCALE GENOMIC DNA]</scope>
    <source>
        <strain evidence="4 5">EXF-11318</strain>
    </source>
</reference>
<dbReference type="InterPro" id="IPR054293">
    <property type="entry name" value="DUF7029"/>
</dbReference>
<name>A0A4S8VPZ6_AURPU</name>
<feature type="chain" id="PRO_5020620338" evidence="1">
    <location>
        <begin position="21"/>
        <end position="1358"/>
    </location>
</feature>
<evidence type="ECO:0000256" key="1">
    <source>
        <dbReference type="SAM" id="SignalP"/>
    </source>
</evidence>
<evidence type="ECO:0000313" key="4">
    <source>
        <dbReference type="EMBL" id="THW12580.1"/>
    </source>
</evidence>
<gene>
    <name evidence="4" type="ORF">D6D24_06523</name>
</gene>
<organism evidence="4 5">
    <name type="scientific">Aureobasidium pullulans</name>
    <name type="common">Black yeast</name>
    <name type="synonym">Pullularia pullulans</name>
    <dbReference type="NCBI Taxonomy" id="5580"/>
    <lineage>
        <taxon>Eukaryota</taxon>
        <taxon>Fungi</taxon>
        <taxon>Dikarya</taxon>
        <taxon>Ascomycota</taxon>
        <taxon>Pezizomycotina</taxon>
        <taxon>Dothideomycetes</taxon>
        <taxon>Dothideomycetidae</taxon>
        <taxon>Dothideales</taxon>
        <taxon>Saccotheciaceae</taxon>
        <taxon>Aureobasidium</taxon>
    </lineage>
</organism>
<dbReference type="EMBL" id="QZAJ01000273">
    <property type="protein sequence ID" value="THW12580.1"/>
    <property type="molecule type" value="Genomic_DNA"/>
</dbReference>